<reference evidence="1" key="3">
    <citation type="submission" date="2022-06" db="UniProtKB">
        <authorList>
            <consortium name="EnsemblPlants"/>
        </authorList>
    </citation>
    <scope>IDENTIFICATION</scope>
</reference>
<sequence length="148" mass="17027">MDELIHQPVSILVYTLKKKSTSDLVDACRREEVAMPSSMKIGRGIAPLLLLERLFGLPRLFKWIEGARPRFEQVVLSLKRWSVKIRRGIVPLLLVSIMEGRVIGLQHTLQHALVQGIQVQRFLLAHLHARVGSSDWLNFNWVVFHHSH</sequence>
<name>A0A8R7V129_TRIUA</name>
<proteinExistence type="predicted"/>
<reference evidence="1" key="2">
    <citation type="submission" date="2018-03" db="EMBL/GenBank/DDBJ databases">
        <title>The Triticum urartu genome reveals the dynamic nature of wheat genome evolution.</title>
        <authorList>
            <person name="Ling H."/>
            <person name="Ma B."/>
            <person name="Shi X."/>
            <person name="Liu H."/>
            <person name="Dong L."/>
            <person name="Sun H."/>
            <person name="Cao Y."/>
            <person name="Gao Q."/>
            <person name="Zheng S."/>
            <person name="Li Y."/>
            <person name="Yu Y."/>
            <person name="Du H."/>
            <person name="Qi M."/>
            <person name="Li Y."/>
            <person name="Yu H."/>
            <person name="Cui Y."/>
            <person name="Wang N."/>
            <person name="Chen C."/>
            <person name="Wu H."/>
            <person name="Zhao Y."/>
            <person name="Zhang J."/>
            <person name="Li Y."/>
            <person name="Zhou W."/>
            <person name="Zhang B."/>
            <person name="Hu W."/>
            <person name="Eijk M."/>
            <person name="Tang J."/>
            <person name="Witsenboer H."/>
            <person name="Zhao S."/>
            <person name="Li Z."/>
            <person name="Zhang A."/>
            <person name="Wang D."/>
            <person name="Liang C."/>
        </authorList>
    </citation>
    <scope>NUCLEOTIDE SEQUENCE [LARGE SCALE GENOMIC DNA]</scope>
    <source>
        <strain evidence="1">cv. G1812</strain>
    </source>
</reference>
<protein>
    <submittedName>
        <fullName evidence="1">Uncharacterized protein</fullName>
    </submittedName>
</protein>
<accession>A0A8R7V129</accession>
<dbReference type="Proteomes" id="UP000015106">
    <property type="component" value="Chromosome 7"/>
</dbReference>
<evidence type="ECO:0000313" key="2">
    <source>
        <dbReference type="Proteomes" id="UP000015106"/>
    </source>
</evidence>
<reference evidence="2" key="1">
    <citation type="journal article" date="2013" name="Nature">
        <title>Draft genome of the wheat A-genome progenitor Triticum urartu.</title>
        <authorList>
            <person name="Ling H.Q."/>
            <person name="Zhao S."/>
            <person name="Liu D."/>
            <person name="Wang J."/>
            <person name="Sun H."/>
            <person name="Zhang C."/>
            <person name="Fan H."/>
            <person name="Li D."/>
            <person name="Dong L."/>
            <person name="Tao Y."/>
            <person name="Gao C."/>
            <person name="Wu H."/>
            <person name="Li Y."/>
            <person name="Cui Y."/>
            <person name="Guo X."/>
            <person name="Zheng S."/>
            <person name="Wang B."/>
            <person name="Yu K."/>
            <person name="Liang Q."/>
            <person name="Yang W."/>
            <person name="Lou X."/>
            <person name="Chen J."/>
            <person name="Feng M."/>
            <person name="Jian J."/>
            <person name="Zhang X."/>
            <person name="Luo G."/>
            <person name="Jiang Y."/>
            <person name="Liu J."/>
            <person name="Wang Z."/>
            <person name="Sha Y."/>
            <person name="Zhang B."/>
            <person name="Wu H."/>
            <person name="Tang D."/>
            <person name="Shen Q."/>
            <person name="Xue P."/>
            <person name="Zou S."/>
            <person name="Wang X."/>
            <person name="Liu X."/>
            <person name="Wang F."/>
            <person name="Yang Y."/>
            <person name="An X."/>
            <person name="Dong Z."/>
            <person name="Zhang K."/>
            <person name="Zhang X."/>
            <person name="Luo M.C."/>
            <person name="Dvorak J."/>
            <person name="Tong Y."/>
            <person name="Wang J."/>
            <person name="Yang H."/>
            <person name="Li Z."/>
            <person name="Wang D."/>
            <person name="Zhang A."/>
            <person name="Wang J."/>
        </authorList>
    </citation>
    <scope>NUCLEOTIDE SEQUENCE</scope>
    <source>
        <strain evidence="2">cv. G1812</strain>
    </source>
</reference>
<dbReference type="Gramene" id="TuG1812G0700002223.01.T01">
    <property type="protein sequence ID" value="TuG1812G0700002223.01.T01.cds250202"/>
    <property type="gene ID" value="TuG1812G0700002223.01"/>
</dbReference>
<keyword evidence="2" id="KW-1185">Reference proteome</keyword>
<evidence type="ECO:0000313" key="1">
    <source>
        <dbReference type="EnsemblPlants" id="TuG1812G0700002223.01.T01.cds250202"/>
    </source>
</evidence>
<organism evidence="1 2">
    <name type="scientific">Triticum urartu</name>
    <name type="common">Red wild einkorn</name>
    <name type="synonym">Crithodium urartu</name>
    <dbReference type="NCBI Taxonomy" id="4572"/>
    <lineage>
        <taxon>Eukaryota</taxon>
        <taxon>Viridiplantae</taxon>
        <taxon>Streptophyta</taxon>
        <taxon>Embryophyta</taxon>
        <taxon>Tracheophyta</taxon>
        <taxon>Spermatophyta</taxon>
        <taxon>Magnoliopsida</taxon>
        <taxon>Liliopsida</taxon>
        <taxon>Poales</taxon>
        <taxon>Poaceae</taxon>
        <taxon>BOP clade</taxon>
        <taxon>Pooideae</taxon>
        <taxon>Triticodae</taxon>
        <taxon>Triticeae</taxon>
        <taxon>Triticinae</taxon>
        <taxon>Triticum</taxon>
    </lineage>
</organism>
<dbReference type="EnsemblPlants" id="TuG1812G0700002223.01.T01">
    <property type="protein sequence ID" value="TuG1812G0700002223.01.T01.cds250202"/>
    <property type="gene ID" value="TuG1812G0700002223.01"/>
</dbReference>
<dbReference type="AlphaFoldDB" id="A0A8R7V129"/>